<sequence>MAFWLQLRLILWKNFIIRKRQKIRVIVELTWPLFLFLILMWVRTRGLRSNVSECHFTEKAMPSTGFLPFFQSFFCTFNNTCHNTYNSSLPKSGDLKSGFMKIIEEVDHLFRQSQTKQIDFHSVRPQLHNFSKIVENITEHSKKNNGFKGDDLMVLNEDINYIKSKNKDSINSLPPDITLKKSSSISNTIERPPVKNYTFVDRQDFKQAFSEFEKSLDALEFYGEVLENAWNASTMFKSLDVVEIQNITGVEKILVLLYDTLCGREVNEALEEIQKIGGSTNRFDQLQDQFRDRTKIKYTYDNDTTPMCNKIFQKIEEYPPLSILWRILKPFLVGKVLYTPVTEATAKVMERVNASFYPFFVLHSFATNLPSEYIKSAQQMNSFTPTDDLRNIKEFLDSEYGKELIYKSLENDLSHNKTFERSRMIINRLLEGTKNLPEDSAELFEDSSIFIEFLKCIEINKVEGIDDRYEAEMKGMQLVNFNKLWALIEFESPGDEQLNPLITYKIRMNVERVDNTEYIKDLYLSPGSRRRPAIDLKYITYGFAYIQDMIDHSIITEQTGRNDLPGVLLQQFPYPCYIDDEFIMAISRTFPLFMVLSWVYTCAMIVKSIVHEKEQRLKETMRVMGLGNTIHWLGWFIDSIIPMIFTIFLLTLILVFGNILRNSDPFIIYIFLFCYALATISQSFFISVFFSRANLAAASAGIIFFVLYLPYPFIVRWMFYLTSTQKFLLSISSNVAFGLGASYLALYEEKGTGIQWKYFDKSPYYNDNFSLLSVISMLLFDFVLYMILTWYIEHVFPGQFGIPKPWYFPLSWNYWSGKDTKKVFVSPEDEFLNENDLNDNYEPEPVGLKKGVSIYNLKKQYSNGKLAVNDISINFYEGQITSFLGHNGAGKTTTISILTGLFPPSSGTAKINGFDIRTDMDRIRKNLGMCPQHNVLFNRLTVEEHLWFYACLRGGKLSGEEINSEIDQMINDIGLPHKRKALSTDLSGGMQRKLSIAVSFIGGSKVVILDEPTSGVDPFSRRSIWELLLKYKKNRTVILTTHYMDEADLLGDRIAIIANGRVQCCGSSVYLKNKYGSGYHLTVEILTHSKKLPPTTQFDQNGDITGAYDPVVLGLTKYIQNIVNNAIFVEYIGSEASYILPDRDDTSALMNLCDRLEKDKHSLGILSYGISDTSLEEIFLKVAENDPANEIVNNNNATTSCWDSCFSGEKNLSRKTIKDNDERSSRLSQEVFVQMRGSRVKYSSVPIIDSDQEKHEGDNLYWKQYIALHAKRFHHTRRNKKALFSELVLPAVFVCMSLLVSSIFPKLRERPPIVLEPWRYPPPNYMFYDNNAPQESWTREYIHSMKGPDGIGAKCIMINGTRNNDCEQVVAETVEPPMSFILRNSLAECSCDSGAQVCPANVGEPEPPYSVLTTHDILYNMTAQNISKWIVNTWPKYEEHRYGGYSFGTSLIVPTLGIADIINIAYGAQVPEYLNFLKTQPNKTDSTLNNIKVWFNNKGWIASVTYMNAINNVVLRSSLPSNISSDYGIVTINHPMNFTGKQLEIELIRQGGVSLLHAISVIFALSFVPASFVLYLIEERVSHSKHLQLVSGVNKLIYWVQAFSWDLMAYLMSSFLCILIFLAFNEQAYVSSTNFPGLLLLFLLYGWSCIPLMYPLSFVFSIPSSAFVSLSCANMFIGIITTVTTFVLAAFDDQELKEIDNIIKEVFLIFPHFCLGDGLMKLAANHLATASLMNLDIDFEANVFEWEFLGKNLLCMACFGVLFFMVTLAIEFEIYNVFQRKVEIRSSSSKEEEEDVLAEKKRVMLGDTSQDILVIKNLSKIYKRSEIPSVNQISCGVRSGECFGLLGLNGAGKTTTFKMLTGVISCTDGDAMVMGHSVRKDINKVRSLLGYCPQFDALDPLLTPYEHLILYGRIRNIPSTVLNRRVEDCLEQMNLLHYSSRLAGTLSGGNRRKLSTAIALIGNPPLIFLDEPTSGMDPKARRFLWSCIQDIIKGGGCVMLTSHSMEECQALCTKLTVMVSGTFRCFGTSQHLKEKYGRGYRFIIRCKEENIIKLKIDIMSLFPSAKLVEEHSNQLRYEIMGLQLSQLFWEMEKLKKTSLLLDYSVSQTTLEEVFLTFANDVPEER</sequence>
<evidence type="ECO:0000313" key="12">
    <source>
        <dbReference type="EMBL" id="CAH1395853.1"/>
    </source>
</evidence>
<dbReference type="InterPro" id="IPR013525">
    <property type="entry name" value="ABC2_TM"/>
</dbReference>
<evidence type="ECO:0000256" key="3">
    <source>
        <dbReference type="ARBA" id="ARBA00022448"/>
    </source>
</evidence>
<name>A0A9P0H5M0_NEZVI</name>
<dbReference type="FunFam" id="3.40.50.300:FF:002470">
    <property type="entry name" value="ABC transporter, putative"/>
    <property type="match status" value="1"/>
</dbReference>
<evidence type="ECO:0000256" key="2">
    <source>
        <dbReference type="ARBA" id="ARBA00008869"/>
    </source>
</evidence>
<keyword evidence="7" id="KW-0067">ATP-binding</keyword>
<dbReference type="Proteomes" id="UP001152798">
    <property type="component" value="Chromosome 3"/>
</dbReference>
<dbReference type="Pfam" id="PF23321">
    <property type="entry name" value="R1_ABCA1"/>
    <property type="match status" value="1"/>
</dbReference>
<feature type="domain" description="ABC transporter" evidence="11">
    <location>
        <begin position="1813"/>
        <end position="2045"/>
    </location>
</feature>
<feature type="domain" description="ABC transporter" evidence="11">
    <location>
        <begin position="852"/>
        <end position="1084"/>
    </location>
</feature>
<comment type="subcellular location">
    <subcellularLocation>
        <location evidence="1">Membrane</location>
        <topology evidence="1">Multi-pass membrane protein</topology>
    </subcellularLocation>
</comment>
<dbReference type="InterPro" id="IPR003593">
    <property type="entry name" value="AAA+_ATPase"/>
</dbReference>
<dbReference type="GO" id="GO:0016020">
    <property type="term" value="C:membrane"/>
    <property type="evidence" value="ECO:0007669"/>
    <property type="project" value="UniProtKB-SubCell"/>
</dbReference>
<accession>A0A9P0H5M0</accession>
<feature type="transmembrane region" description="Helical" evidence="10">
    <location>
        <begin position="1635"/>
        <end position="1654"/>
    </location>
</feature>
<dbReference type="PROSITE" id="PS50893">
    <property type="entry name" value="ABC_TRANSPORTER_2"/>
    <property type="match status" value="2"/>
</dbReference>
<keyword evidence="5" id="KW-0677">Repeat</keyword>
<evidence type="ECO:0000259" key="11">
    <source>
        <dbReference type="PROSITE" id="PS50893"/>
    </source>
</evidence>
<reference evidence="12" key="1">
    <citation type="submission" date="2022-01" db="EMBL/GenBank/DDBJ databases">
        <authorList>
            <person name="King R."/>
        </authorList>
    </citation>
    <scope>NUCLEOTIDE SEQUENCE</scope>
</reference>
<keyword evidence="8 10" id="KW-1133">Transmembrane helix</keyword>
<dbReference type="Pfam" id="PF12698">
    <property type="entry name" value="ABC2_membrane_3"/>
    <property type="match status" value="2"/>
</dbReference>
<evidence type="ECO:0000256" key="8">
    <source>
        <dbReference type="ARBA" id="ARBA00022989"/>
    </source>
</evidence>
<dbReference type="GO" id="GO:0005524">
    <property type="term" value="F:ATP binding"/>
    <property type="evidence" value="ECO:0007669"/>
    <property type="project" value="UniProtKB-KW"/>
</dbReference>
<keyword evidence="13" id="KW-1185">Reference proteome</keyword>
<dbReference type="Pfam" id="PF00005">
    <property type="entry name" value="ABC_tran"/>
    <property type="match status" value="2"/>
</dbReference>
<dbReference type="SMART" id="SM00382">
    <property type="entry name" value="AAA"/>
    <property type="match status" value="2"/>
</dbReference>
<dbReference type="PANTHER" id="PTHR19229">
    <property type="entry name" value="ATP-BINDING CASSETTE TRANSPORTER SUBFAMILY A ABCA"/>
    <property type="match status" value="1"/>
</dbReference>
<evidence type="ECO:0000256" key="9">
    <source>
        <dbReference type="ARBA" id="ARBA00023136"/>
    </source>
</evidence>
<dbReference type="InterPro" id="IPR026082">
    <property type="entry name" value="ABCA"/>
</dbReference>
<dbReference type="Gene3D" id="3.40.50.300">
    <property type="entry name" value="P-loop containing nucleotide triphosphate hydrolases"/>
    <property type="match status" value="2"/>
</dbReference>
<comment type="similarity">
    <text evidence="2">Belongs to the ABC transporter superfamily. ABCA family.</text>
</comment>
<dbReference type="SUPFAM" id="SSF52540">
    <property type="entry name" value="P-loop containing nucleoside triphosphate hydrolases"/>
    <property type="match status" value="2"/>
</dbReference>
<keyword evidence="6" id="KW-0547">Nucleotide-binding</keyword>
<evidence type="ECO:0000256" key="6">
    <source>
        <dbReference type="ARBA" id="ARBA00022741"/>
    </source>
</evidence>
<evidence type="ECO:0000256" key="5">
    <source>
        <dbReference type="ARBA" id="ARBA00022737"/>
    </source>
</evidence>
<evidence type="ECO:0000313" key="13">
    <source>
        <dbReference type="Proteomes" id="UP001152798"/>
    </source>
</evidence>
<feature type="transmembrane region" description="Helical" evidence="10">
    <location>
        <begin position="1753"/>
        <end position="1778"/>
    </location>
</feature>
<dbReference type="GO" id="GO:0016887">
    <property type="term" value="F:ATP hydrolysis activity"/>
    <property type="evidence" value="ECO:0007669"/>
    <property type="project" value="InterPro"/>
</dbReference>
<feature type="transmembrane region" description="Helical" evidence="10">
    <location>
        <begin position="727"/>
        <end position="747"/>
    </location>
</feature>
<keyword evidence="4 10" id="KW-0812">Transmembrane</keyword>
<evidence type="ECO:0000256" key="1">
    <source>
        <dbReference type="ARBA" id="ARBA00004141"/>
    </source>
</evidence>
<dbReference type="GO" id="GO:0140359">
    <property type="term" value="F:ABC-type transporter activity"/>
    <property type="evidence" value="ECO:0007669"/>
    <property type="project" value="InterPro"/>
</dbReference>
<evidence type="ECO:0000256" key="7">
    <source>
        <dbReference type="ARBA" id="ARBA00022840"/>
    </source>
</evidence>
<feature type="transmembrane region" description="Helical" evidence="10">
    <location>
        <begin position="702"/>
        <end position="721"/>
    </location>
</feature>
<feature type="transmembrane region" description="Helical" evidence="10">
    <location>
        <begin position="768"/>
        <end position="792"/>
    </location>
</feature>
<feature type="transmembrane region" description="Helical" evidence="10">
    <location>
        <begin position="1666"/>
        <end position="1691"/>
    </location>
</feature>
<protein>
    <recommendedName>
        <fullName evidence="11">ABC transporter domain-containing protein</fullName>
    </recommendedName>
</protein>
<feature type="transmembrane region" description="Helical" evidence="10">
    <location>
        <begin position="630"/>
        <end position="660"/>
    </location>
</feature>
<dbReference type="EMBL" id="OV725079">
    <property type="protein sequence ID" value="CAH1395853.1"/>
    <property type="molecule type" value="Genomic_DNA"/>
</dbReference>
<dbReference type="InterPro" id="IPR003439">
    <property type="entry name" value="ABC_transporter-like_ATP-bd"/>
</dbReference>
<feature type="transmembrane region" description="Helical" evidence="10">
    <location>
        <begin position="1597"/>
        <end position="1623"/>
    </location>
</feature>
<keyword evidence="3" id="KW-0813">Transport</keyword>
<dbReference type="PROSITE" id="PS00211">
    <property type="entry name" value="ABC_TRANSPORTER_1"/>
    <property type="match status" value="1"/>
</dbReference>
<dbReference type="FunFam" id="3.40.50.300:FF:000298">
    <property type="entry name" value="ATP-binding cassette sub-family A member 12"/>
    <property type="match status" value="1"/>
</dbReference>
<evidence type="ECO:0000256" key="10">
    <source>
        <dbReference type="SAM" id="Phobius"/>
    </source>
</evidence>
<gene>
    <name evidence="12" type="ORF">NEZAVI_LOCUS6050</name>
</gene>
<feature type="transmembrane region" description="Helical" evidence="10">
    <location>
        <begin position="1555"/>
        <end position="1577"/>
    </location>
</feature>
<dbReference type="CDD" id="cd03263">
    <property type="entry name" value="ABC_subfamily_A"/>
    <property type="match status" value="2"/>
</dbReference>
<dbReference type="InterPro" id="IPR056264">
    <property type="entry name" value="R2_ABCA1-4-like"/>
</dbReference>
<feature type="transmembrane region" description="Helical" evidence="10">
    <location>
        <begin position="590"/>
        <end position="610"/>
    </location>
</feature>
<organism evidence="12 13">
    <name type="scientific">Nezara viridula</name>
    <name type="common">Southern green stink bug</name>
    <name type="synonym">Cimex viridulus</name>
    <dbReference type="NCBI Taxonomy" id="85310"/>
    <lineage>
        <taxon>Eukaryota</taxon>
        <taxon>Metazoa</taxon>
        <taxon>Ecdysozoa</taxon>
        <taxon>Arthropoda</taxon>
        <taxon>Hexapoda</taxon>
        <taxon>Insecta</taxon>
        <taxon>Pterygota</taxon>
        <taxon>Neoptera</taxon>
        <taxon>Paraneoptera</taxon>
        <taxon>Hemiptera</taxon>
        <taxon>Heteroptera</taxon>
        <taxon>Panheteroptera</taxon>
        <taxon>Pentatomomorpha</taxon>
        <taxon>Pentatomoidea</taxon>
        <taxon>Pentatomidae</taxon>
        <taxon>Pentatominae</taxon>
        <taxon>Nezara</taxon>
    </lineage>
</organism>
<proteinExistence type="inferred from homology"/>
<dbReference type="GO" id="GO:0005319">
    <property type="term" value="F:lipid transporter activity"/>
    <property type="evidence" value="ECO:0007669"/>
    <property type="project" value="TreeGrafter"/>
</dbReference>
<feature type="transmembrane region" description="Helical" evidence="10">
    <location>
        <begin position="666"/>
        <end position="690"/>
    </location>
</feature>
<feature type="transmembrane region" description="Helical" evidence="10">
    <location>
        <begin position="1282"/>
        <end position="1304"/>
    </location>
</feature>
<dbReference type="InterPro" id="IPR017871">
    <property type="entry name" value="ABC_transporter-like_CS"/>
</dbReference>
<dbReference type="InterPro" id="IPR027417">
    <property type="entry name" value="P-loop_NTPase"/>
</dbReference>
<keyword evidence="9 10" id="KW-0472">Membrane</keyword>
<evidence type="ECO:0000256" key="4">
    <source>
        <dbReference type="ARBA" id="ARBA00022692"/>
    </source>
</evidence>
<dbReference type="PANTHER" id="PTHR19229:SF36">
    <property type="entry name" value="ATP-BINDING CASSETTE SUB-FAMILY A MEMBER 2"/>
    <property type="match status" value="1"/>
</dbReference>
<dbReference type="OrthoDB" id="6512918at2759"/>
<feature type="transmembrane region" description="Helical" evidence="10">
    <location>
        <begin position="23"/>
        <end position="42"/>
    </location>
</feature>